<evidence type="ECO:0000256" key="5">
    <source>
        <dbReference type="ARBA" id="ARBA00023242"/>
    </source>
</evidence>
<accession>A0ABQ9H993</accession>
<dbReference type="SUPFAM" id="SSF140996">
    <property type="entry name" value="Hermes dimerisation domain"/>
    <property type="match status" value="1"/>
</dbReference>
<evidence type="ECO:0000256" key="1">
    <source>
        <dbReference type="ARBA" id="ARBA00004123"/>
    </source>
</evidence>
<protein>
    <submittedName>
        <fullName evidence="6">Uncharacterized protein</fullName>
    </submittedName>
</protein>
<organism evidence="6 7">
    <name type="scientific">Dryococelus australis</name>
    <dbReference type="NCBI Taxonomy" id="614101"/>
    <lineage>
        <taxon>Eukaryota</taxon>
        <taxon>Metazoa</taxon>
        <taxon>Ecdysozoa</taxon>
        <taxon>Arthropoda</taxon>
        <taxon>Hexapoda</taxon>
        <taxon>Insecta</taxon>
        <taxon>Pterygota</taxon>
        <taxon>Neoptera</taxon>
        <taxon>Polyneoptera</taxon>
        <taxon>Phasmatodea</taxon>
        <taxon>Verophasmatodea</taxon>
        <taxon>Anareolatae</taxon>
        <taxon>Phasmatidae</taxon>
        <taxon>Eurycanthinae</taxon>
        <taxon>Dryococelus</taxon>
    </lineage>
</organism>
<proteinExistence type="predicted"/>
<reference evidence="6 7" key="1">
    <citation type="submission" date="2023-02" db="EMBL/GenBank/DDBJ databases">
        <title>LHISI_Scaffold_Assembly.</title>
        <authorList>
            <person name="Stuart O.P."/>
            <person name="Cleave R."/>
            <person name="Magrath M.J.L."/>
            <person name="Mikheyev A.S."/>
        </authorList>
    </citation>
    <scope>NUCLEOTIDE SEQUENCE [LARGE SCALE GENOMIC DNA]</scope>
    <source>
        <strain evidence="6">Daus_M_001</strain>
        <tissue evidence="6">Leg muscle</tissue>
    </source>
</reference>
<evidence type="ECO:0000256" key="3">
    <source>
        <dbReference type="ARBA" id="ARBA00022771"/>
    </source>
</evidence>
<keyword evidence="2" id="KW-0479">Metal-binding</keyword>
<dbReference type="PANTHER" id="PTHR46481:SF10">
    <property type="entry name" value="ZINC FINGER BED DOMAIN-CONTAINING PROTEIN 39"/>
    <property type="match status" value="1"/>
</dbReference>
<evidence type="ECO:0000256" key="2">
    <source>
        <dbReference type="ARBA" id="ARBA00022723"/>
    </source>
</evidence>
<sequence>MQPLSVVENTGFKRLINHLEPRYNFPSRKVLSNKYQNEMYAELSKCVSDGLPTVQYVAITTNFCTSCTINDYMLLTVHFFRNSHDTFQQCQKVIEVIAFQEVGRTADNIRHFISDLLLQWGLTTEVVAVVWDGGTDITNALNE</sequence>
<evidence type="ECO:0000313" key="7">
    <source>
        <dbReference type="Proteomes" id="UP001159363"/>
    </source>
</evidence>
<dbReference type="PANTHER" id="PTHR46481">
    <property type="entry name" value="ZINC FINGER BED DOMAIN-CONTAINING PROTEIN 4"/>
    <property type="match status" value="1"/>
</dbReference>
<comment type="caution">
    <text evidence="6">The sequence shown here is derived from an EMBL/GenBank/DDBJ whole genome shotgun (WGS) entry which is preliminary data.</text>
</comment>
<dbReference type="EMBL" id="JARBHB010000006">
    <property type="protein sequence ID" value="KAJ8880873.1"/>
    <property type="molecule type" value="Genomic_DNA"/>
</dbReference>
<evidence type="ECO:0000256" key="4">
    <source>
        <dbReference type="ARBA" id="ARBA00022833"/>
    </source>
</evidence>
<name>A0ABQ9H993_9NEOP</name>
<dbReference type="Proteomes" id="UP001159363">
    <property type="component" value="Chromosome 5"/>
</dbReference>
<keyword evidence="7" id="KW-1185">Reference proteome</keyword>
<keyword evidence="5" id="KW-0539">Nucleus</keyword>
<keyword evidence="4" id="KW-0862">Zinc</keyword>
<comment type="subcellular location">
    <subcellularLocation>
        <location evidence="1">Nucleus</location>
    </subcellularLocation>
</comment>
<evidence type="ECO:0000313" key="6">
    <source>
        <dbReference type="EMBL" id="KAJ8880873.1"/>
    </source>
</evidence>
<keyword evidence="3" id="KW-0863">Zinc-finger</keyword>
<dbReference type="InterPro" id="IPR052035">
    <property type="entry name" value="ZnF_BED_domain_contain"/>
</dbReference>
<gene>
    <name evidence="6" type="ORF">PR048_017345</name>
</gene>